<accession>A0A3B0VE99</accession>
<dbReference type="PROSITE" id="PS51746">
    <property type="entry name" value="PPM_2"/>
    <property type="match status" value="1"/>
</dbReference>
<dbReference type="Gene3D" id="3.60.40.10">
    <property type="entry name" value="PPM-type phosphatase domain"/>
    <property type="match status" value="1"/>
</dbReference>
<dbReference type="SMART" id="SM00331">
    <property type="entry name" value="PP2C_SIG"/>
    <property type="match status" value="1"/>
</dbReference>
<dbReference type="InterPro" id="IPR015655">
    <property type="entry name" value="PP2C"/>
</dbReference>
<feature type="domain" description="PPM-type phosphatase" evidence="2">
    <location>
        <begin position="67"/>
        <end position="317"/>
    </location>
</feature>
<dbReference type="Pfam" id="PF13672">
    <property type="entry name" value="PP2C_2"/>
    <property type="match status" value="1"/>
</dbReference>
<gene>
    <name evidence="3" type="ORF">MNBD_CHLOROFLEXI01-4661</name>
</gene>
<protein>
    <submittedName>
        <fullName evidence="3">Protein serine/threonine phosphatase PrpC, regulation of stationary phase</fullName>
    </submittedName>
</protein>
<reference evidence="3" key="1">
    <citation type="submission" date="2018-06" db="EMBL/GenBank/DDBJ databases">
        <authorList>
            <person name="Zhirakovskaya E."/>
        </authorList>
    </citation>
    <scope>NUCLEOTIDE SEQUENCE</scope>
</reference>
<dbReference type="AlphaFoldDB" id="A0A3B0VE99"/>
<dbReference type="InterPro" id="IPR036457">
    <property type="entry name" value="PPM-type-like_dom_sf"/>
</dbReference>
<dbReference type="SUPFAM" id="SSF81606">
    <property type="entry name" value="PP2C-like"/>
    <property type="match status" value="1"/>
</dbReference>
<dbReference type="PANTHER" id="PTHR47992">
    <property type="entry name" value="PROTEIN PHOSPHATASE"/>
    <property type="match status" value="1"/>
</dbReference>
<sequence>MNETPPFIQPEDKSKEQTSGEIQTPQPALAQTAELDETAVVHESKTPAIIKTGITSDESSITEPTLRAAVRCDVGARDRNEDSCLVFSSEAGGHFTMLPFGLYIVADGMGGHTNGHVASRIASRVAAHYILNKIYMPLLQTVGPPTQVPIQEVLLDAVQVANTAVFENEPEVDSGTTLTIALVLGRRLHVAHVGDSRLYLQADGKLEQISIDHSLVQRLQDVGTLTAEEATMYRYRNVLLRAVGQGEEVEVDTYMRLLPNQGRLLLCSDGLCGFVSDDTIQHLLEQDDSLPQIVDNLYEAALAAQSNDNITAIVVDFSL</sequence>
<dbReference type="InterPro" id="IPR001932">
    <property type="entry name" value="PPM-type_phosphatase-like_dom"/>
</dbReference>
<dbReference type="GO" id="GO:0004722">
    <property type="term" value="F:protein serine/threonine phosphatase activity"/>
    <property type="evidence" value="ECO:0007669"/>
    <property type="project" value="InterPro"/>
</dbReference>
<feature type="region of interest" description="Disordered" evidence="1">
    <location>
        <begin position="1"/>
        <end position="26"/>
    </location>
</feature>
<dbReference type="CDD" id="cd00143">
    <property type="entry name" value="PP2Cc"/>
    <property type="match status" value="1"/>
</dbReference>
<organism evidence="3">
    <name type="scientific">hydrothermal vent metagenome</name>
    <dbReference type="NCBI Taxonomy" id="652676"/>
    <lineage>
        <taxon>unclassified sequences</taxon>
        <taxon>metagenomes</taxon>
        <taxon>ecological metagenomes</taxon>
    </lineage>
</organism>
<proteinExistence type="predicted"/>
<evidence type="ECO:0000256" key="1">
    <source>
        <dbReference type="SAM" id="MobiDB-lite"/>
    </source>
</evidence>
<dbReference type="SMART" id="SM00332">
    <property type="entry name" value="PP2Cc"/>
    <property type="match status" value="1"/>
</dbReference>
<evidence type="ECO:0000259" key="2">
    <source>
        <dbReference type="PROSITE" id="PS51746"/>
    </source>
</evidence>
<evidence type="ECO:0000313" key="3">
    <source>
        <dbReference type="EMBL" id="VAW41845.1"/>
    </source>
</evidence>
<name>A0A3B0VE99_9ZZZZ</name>
<dbReference type="EMBL" id="UOEU01000862">
    <property type="protein sequence ID" value="VAW41845.1"/>
    <property type="molecule type" value="Genomic_DNA"/>
</dbReference>